<dbReference type="EMBL" id="FOIB01000002">
    <property type="protein sequence ID" value="SET61540.1"/>
    <property type="molecule type" value="Genomic_DNA"/>
</dbReference>
<dbReference type="AlphaFoldDB" id="A0A511SVR3"/>
<organism evidence="1 4">
    <name type="scientific">Myxococcus fulvus</name>
    <dbReference type="NCBI Taxonomy" id="33"/>
    <lineage>
        <taxon>Bacteria</taxon>
        <taxon>Pseudomonadati</taxon>
        <taxon>Myxococcota</taxon>
        <taxon>Myxococcia</taxon>
        <taxon>Myxococcales</taxon>
        <taxon>Cystobacterineae</taxon>
        <taxon>Myxococcaceae</taxon>
        <taxon>Myxococcus</taxon>
    </lineage>
</organism>
<keyword evidence="3" id="KW-1185">Reference proteome</keyword>
<comment type="caution">
    <text evidence="1">The sequence shown here is derived from an EMBL/GenBank/DDBJ whole genome shotgun (WGS) entry which is preliminary data.</text>
</comment>
<sequence length="818" mass="89919">MAEPVTVTATPPTNVGLDYSALEREGTALLQELSGKIWTDYNASDSGVTTLQQLCYALTELSYRATFPLADLLLDPVTGHIEPARQGLFPALDILPCDPVTERDYRKLLIDRVPQVANVWLTPVTTGEVQGLYDVRILAPGRDDCATDERSPDAIIDVVRRVYSRHRALCEDLRDISLLEPIDATVTAEASIDERRTPEDILAALFFRIGNFFAPEPRRESLKSLLDAGRTPDEILEGPLLRNGFIADAQLQPKAESIALQDLIRVMTQTSGVSSVRGVSLRAGGQVATGPDGSLSVAPEQVLRLDTRTDAKRGGYSIRLLRNGVEVKPHPARVRRELERLWAEQRRTYPLGTQSEEYLGMPRGQRQDFRAYTSIQTQYPMVYGIGSAGLPEGAPPPRQAQARQLKGYLLVFEQLLTDFFAQLAHVRDLFSGDPDLQQTYFFQLLTDAVPDVEPLLTEPSEGGDSPGYALGLEELVASQDPVTARRNRFLDVLLALCGEQLDEDSVAGTSWDGTPDALQAERVLRAKLALFEHLVESTHSRGRGIDALERPGPRNVAGMAIKSRIQLGMPVADSRSLIDGLDEHGLNLSDSASTAPESRALARYEDMLEERFTPVASLPAPENPPAPPLRSQMLGGEFLNAAGAVEHFRVGTLPGESSLSLVCKAPSEAGWHLAGKFPNVESAVARAHALVEQARQLNRQRSQLYIVEHLLLRSARREGEDAFPYSFTVTAVISTATGEWREPEFQTFAREVVRSNAPALVVAECLFLGSSRMAAFERLYWAWRNALRQADELGLSLASARLRDFLEAAARESEADTA</sequence>
<dbReference type="EMBL" id="BJXR01000013">
    <property type="protein sequence ID" value="GEN05989.1"/>
    <property type="molecule type" value="Genomic_DNA"/>
</dbReference>
<evidence type="ECO:0000313" key="1">
    <source>
        <dbReference type="EMBL" id="GEN05989.1"/>
    </source>
</evidence>
<proteinExistence type="predicted"/>
<name>A0A511SVR3_MYXFU</name>
<dbReference type="STRING" id="1334629.MFUL124B02_35700"/>
<dbReference type="Proteomes" id="UP000321514">
    <property type="component" value="Unassembled WGS sequence"/>
</dbReference>
<gene>
    <name evidence="1" type="ORF">MFU01_10260</name>
    <name evidence="2" type="ORF">SAMN05443572_102894</name>
</gene>
<reference evidence="1 4" key="2">
    <citation type="submission" date="2019-07" db="EMBL/GenBank/DDBJ databases">
        <title>Whole genome shotgun sequence of Myxococcus fulvus NBRC 100333.</title>
        <authorList>
            <person name="Hosoyama A."/>
            <person name="Uohara A."/>
            <person name="Ohji S."/>
            <person name="Ichikawa N."/>
        </authorList>
    </citation>
    <scope>NUCLEOTIDE SEQUENCE [LARGE SCALE GENOMIC DNA]</scope>
    <source>
        <strain evidence="1 4">NBRC 100333</strain>
    </source>
</reference>
<dbReference type="Proteomes" id="UP000183760">
    <property type="component" value="Unassembled WGS sequence"/>
</dbReference>
<protein>
    <submittedName>
        <fullName evidence="1">Uncharacterized protein</fullName>
    </submittedName>
</protein>
<dbReference type="OrthoDB" id="8263000at2"/>
<dbReference type="RefSeq" id="WP_046716013.1">
    <property type="nucleotide sequence ID" value="NZ_BJXR01000013.1"/>
</dbReference>
<evidence type="ECO:0000313" key="2">
    <source>
        <dbReference type="EMBL" id="SET61540.1"/>
    </source>
</evidence>
<evidence type="ECO:0000313" key="4">
    <source>
        <dbReference type="Proteomes" id="UP000321514"/>
    </source>
</evidence>
<reference evidence="2 3" key="1">
    <citation type="submission" date="2016-10" db="EMBL/GenBank/DDBJ databases">
        <authorList>
            <person name="Varghese N."/>
            <person name="Submissions S."/>
        </authorList>
    </citation>
    <scope>NUCLEOTIDE SEQUENCE [LARGE SCALE GENOMIC DNA]</scope>
    <source>
        <strain evidence="2 3">DSM 16525</strain>
    </source>
</reference>
<evidence type="ECO:0000313" key="3">
    <source>
        <dbReference type="Proteomes" id="UP000183760"/>
    </source>
</evidence>
<accession>A0A511SVR3</accession>